<feature type="transmembrane region" description="Helical" evidence="1">
    <location>
        <begin position="172"/>
        <end position="190"/>
    </location>
</feature>
<feature type="transmembrane region" description="Helical" evidence="1">
    <location>
        <begin position="411"/>
        <end position="430"/>
    </location>
</feature>
<protein>
    <submittedName>
        <fullName evidence="2">ABC transporter permease subunit</fullName>
    </submittedName>
</protein>
<dbReference type="RefSeq" id="WP_350343409.1">
    <property type="nucleotide sequence ID" value="NZ_CP158367.1"/>
</dbReference>
<dbReference type="PANTHER" id="PTHR43471">
    <property type="entry name" value="ABC TRANSPORTER PERMEASE"/>
    <property type="match status" value="1"/>
</dbReference>
<dbReference type="GO" id="GO:0140359">
    <property type="term" value="F:ABC-type transporter activity"/>
    <property type="evidence" value="ECO:0007669"/>
    <property type="project" value="InterPro"/>
</dbReference>
<reference evidence="2" key="1">
    <citation type="journal article" date="2013" name="Extremophiles">
        <title>Proteinivorax tanatarense gen. nov., sp. nov., an anaerobic, haloalkaliphilic, proteolytic bacterium isolated from a decaying algal bloom, and proposal of Proteinivoraceae fam. nov.</title>
        <authorList>
            <person name="Kevbrin V."/>
            <person name="Boltyanskaya Y."/>
            <person name="Zhilina T."/>
            <person name="Kolganova T."/>
            <person name="Lavrentjeva E."/>
            <person name="Kuznetsov B."/>
        </authorList>
    </citation>
    <scope>NUCLEOTIDE SEQUENCE</scope>
    <source>
        <strain evidence="2">Z-910T</strain>
    </source>
</reference>
<evidence type="ECO:0000313" key="2">
    <source>
        <dbReference type="EMBL" id="XBX74660.1"/>
    </source>
</evidence>
<feature type="transmembrane region" description="Helical" evidence="1">
    <location>
        <begin position="610"/>
        <end position="629"/>
    </location>
</feature>
<sequence length="851" mass="97813">MGLLKFELKKVFRQKKLLWLLVIAILATSGIYYKNISQHTNIIEDEKDRVKGYIEEIGIVQDLLINIEENTGLNDMQQKQYDHLQQMLLSSVQWRSSIESRQFDDALSNEKQFLAELQLYKEQGGQPLSTLAGLEKHITIEKNAWLIDHGLYYEDESIPQSIHLLTKETSTFLLGLVGMLTLLLFFGSTLTEEKEENTWRTLKTQPITNWKLIISKYISLILVSAVFIVIVLGVGITLPSILGDHPMGFQYPQVLTQEDSFTTISTFEHLLRLSTLFLGASIFVFSVALFLNRWSENSFSVLMMTVFSVFTGYFITHLFSPLQTVFNPFYHLNFSVILSQLPQSTDWLYPAMSLIWSIIILAFTILIPEREINLIYTSQYKKPFKNGQTSKKQSLWNINTFEWRKLIRKGLVIKVYILLAFMVFFGHTIVTQQTQKKEADYIENLESYIYHRENSLIPSAEEMIERYKEELKEEPDNIWAQKNLEEQKKRLAFRNRELEKLNAAVKGYKKGDWQALYEYQLFRNRADNEEFEGYRRGGDDYVGQFARAVSIEEKKWLMKNDIQPVCSGIYIPTTMYSNWVSDEGEERWVERNTKIDNSGLFSLYLYFERYIYFVPLGIFLFLLGGGLAAEQGKKNTLNLLKTQPIAENKLFLGKLFNAKIVAVASCIAIFLLVILVGTVFERFGDWQYPILNYDSIAEVEASDYDGHKVDIEDFTVGFHFMNLGRFLIESIVLFSFVALFFISLSIFISLFLKREMSVLATTALIGAAGFALSQELTEMAHLSPFTYLNIPKIINGEIATTLNNPSVNLQTGIAVLLTVTAVLVLAGYFISGRKNAVTNKNQATEELNNKL</sequence>
<dbReference type="AlphaFoldDB" id="A0AAU7VKV1"/>
<feature type="transmembrane region" description="Helical" evidence="1">
    <location>
        <begin position="298"/>
        <end position="319"/>
    </location>
</feature>
<keyword evidence="1" id="KW-1133">Transmembrane helix</keyword>
<keyword evidence="1" id="KW-0472">Membrane</keyword>
<feature type="transmembrane region" description="Helical" evidence="1">
    <location>
        <begin position="758"/>
        <end position="776"/>
    </location>
</feature>
<feature type="transmembrane region" description="Helical" evidence="1">
    <location>
        <begin position="809"/>
        <end position="830"/>
    </location>
</feature>
<reference evidence="2" key="2">
    <citation type="submission" date="2024-06" db="EMBL/GenBank/DDBJ databases">
        <authorList>
            <person name="Petrova K.O."/>
            <person name="Toshchakov S.V."/>
            <person name="Boltjanskaja Y.V."/>
            <person name="Kevbrin V."/>
        </authorList>
    </citation>
    <scope>NUCLEOTIDE SEQUENCE</scope>
    <source>
        <strain evidence="2">Z-910T</strain>
    </source>
</reference>
<feature type="transmembrane region" description="Helical" evidence="1">
    <location>
        <begin position="660"/>
        <end position="680"/>
    </location>
</feature>
<organism evidence="2">
    <name type="scientific">Proteinivorax tanatarense</name>
    <dbReference type="NCBI Taxonomy" id="1260629"/>
    <lineage>
        <taxon>Bacteria</taxon>
        <taxon>Bacillati</taxon>
        <taxon>Bacillota</taxon>
        <taxon>Clostridia</taxon>
        <taxon>Eubacteriales</taxon>
        <taxon>Proteinivoracaceae</taxon>
        <taxon>Proteinivorax</taxon>
    </lineage>
</organism>
<proteinExistence type="predicted"/>
<dbReference type="EMBL" id="CP158367">
    <property type="protein sequence ID" value="XBX74660.1"/>
    <property type="molecule type" value="Genomic_DNA"/>
</dbReference>
<gene>
    <name evidence="2" type="ORF">PRVXT_002718</name>
</gene>
<dbReference type="GO" id="GO:0005886">
    <property type="term" value="C:plasma membrane"/>
    <property type="evidence" value="ECO:0007669"/>
    <property type="project" value="UniProtKB-SubCell"/>
</dbReference>
<evidence type="ECO:0000256" key="1">
    <source>
        <dbReference type="SAM" id="Phobius"/>
    </source>
</evidence>
<feature type="transmembrane region" description="Helical" evidence="1">
    <location>
        <begin position="731"/>
        <end position="751"/>
    </location>
</feature>
<name>A0AAU7VKV1_9FIRM</name>
<accession>A0AAU7VKV1</accession>
<feature type="transmembrane region" description="Helical" evidence="1">
    <location>
        <begin position="270"/>
        <end position="291"/>
    </location>
</feature>
<keyword evidence="1" id="KW-0812">Transmembrane</keyword>
<feature type="transmembrane region" description="Helical" evidence="1">
    <location>
        <begin position="347"/>
        <end position="367"/>
    </location>
</feature>
<dbReference type="Pfam" id="PF12679">
    <property type="entry name" value="ABC2_membrane_2"/>
    <property type="match status" value="2"/>
</dbReference>
<feature type="transmembrane region" description="Helical" evidence="1">
    <location>
        <begin position="217"/>
        <end position="242"/>
    </location>
</feature>